<dbReference type="Proteomes" id="UP000183788">
    <property type="component" value="Unassembled WGS sequence"/>
</dbReference>
<evidence type="ECO:0000256" key="2">
    <source>
        <dbReference type="ARBA" id="ARBA00022692"/>
    </source>
</evidence>
<proteinExistence type="predicted"/>
<protein>
    <recommendedName>
        <fullName evidence="6">Methylamine utilisation protein MauE domain-containing protein</fullName>
    </recommendedName>
</protein>
<feature type="transmembrane region" description="Helical" evidence="5">
    <location>
        <begin position="65"/>
        <end position="87"/>
    </location>
</feature>
<evidence type="ECO:0000313" key="7">
    <source>
        <dbReference type="EMBL" id="SFW73269.1"/>
    </source>
</evidence>
<feature type="domain" description="Methylamine utilisation protein MauE" evidence="6">
    <location>
        <begin position="26"/>
        <end position="152"/>
    </location>
</feature>
<gene>
    <name evidence="7" type="ORF">SAMN05661012_03984</name>
</gene>
<dbReference type="Pfam" id="PF07291">
    <property type="entry name" value="MauE"/>
    <property type="match status" value="1"/>
</dbReference>
<keyword evidence="3 5" id="KW-1133">Transmembrane helix</keyword>
<evidence type="ECO:0000256" key="3">
    <source>
        <dbReference type="ARBA" id="ARBA00022989"/>
    </source>
</evidence>
<dbReference type="STRING" id="1004.SAMN05661012_03984"/>
<evidence type="ECO:0000256" key="1">
    <source>
        <dbReference type="ARBA" id="ARBA00004141"/>
    </source>
</evidence>
<keyword evidence="4 5" id="KW-0472">Membrane</keyword>
<organism evidence="7 8">
    <name type="scientific">Chitinophaga sancti</name>
    <dbReference type="NCBI Taxonomy" id="1004"/>
    <lineage>
        <taxon>Bacteria</taxon>
        <taxon>Pseudomonadati</taxon>
        <taxon>Bacteroidota</taxon>
        <taxon>Chitinophagia</taxon>
        <taxon>Chitinophagales</taxon>
        <taxon>Chitinophagaceae</taxon>
        <taxon>Chitinophaga</taxon>
    </lineage>
</organism>
<evidence type="ECO:0000256" key="5">
    <source>
        <dbReference type="SAM" id="Phobius"/>
    </source>
</evidence>
<sequence>MRSLFFLYKLKISPILAPIPSPMSTKRLIEIISALLIFLFVYTSISKLMDYTVFNRQLSQSPFITQYANIVSWALPLGELLIAGMLLGNKTRLAGLYCSFFLLCLFTFYLAAMLRYSPYIPCSCGGVLQHLSWQAHIIFNSAFIILTIIGVLLHVKKQS</sequence>
<comment type="subcellular location">
    <subcellularLocation>
        <location evidence="1">Membrane</location>
        <topology evidence="1">Multi-pass membrane protein</topology>
    </subcellularLocation>
</comment>
<dbReference type="GO" id="GO:0016020">
    <property type="term" value="C:membrane"/>
    <property type="evidence" value="ECO:0007669"/>
    <property type="project" value="UniProtKB-SubCell"/>
</dbReference>
<reference evidence="7 8" key="1">
    <citation type="submission" date="2016-11" db="EMBL/GenBank/DDBJ databases">
        <authorList>
            <person name="Jaros S."/>
            <person name="Januszkiewicz K."/>
            <person name="Wedrychowicz H."/>
        </authorList>
    </citation>
    <scope>NUCLEOTIDE SEQUENCE [LARGE SCALE GENOMIC DNA]</scope>
    <source>
        <strain evidence="7 8">DSM 784</strain>
    </source>
</reference>
<feature type="transmembrane region" description="Helical" evidence="5">
    <location>
        <begin position="133"/>
        <end position="155"/>
    </location>
</feature>
<evidence type="ECO:0000256" key="4">
    <source>
        <dbReference type="ARBA" id="ARBA00023136"/>
    </source>
</evidence>
<feature type="transmembrane region" description="Helical" evidence="5">
    <location>
        <begin position="94"/>
        <end position="113"/>
    </location>
</feature>
<accession>A0A1K1RN54</accession>
<dbReference type="InterPro" id="IPR009908">
    <property type="entry name" value="Methylamine_util_MauE"/>
</dbReference>
<dbReference type="GO" id="GO:0030416">
    <property type="term" value="P:methylamine metabolic process"/>
    <property type="evidence" value="ECO:0007669"/>
    <property type="project" value="InterPro"/>
</dbReference>
<dbReference type="EMBL" id="FPIZ01000013">
    <property type="protein sequence ID" value="SFW73269.1"/>
    <property type="molecule type" value="Genomic_DNA"/>
</dbReference>
<dbReference type="AlphaFoldDB" id="A0A1K1RN54"/>
<evidence type="ECO:0000313" key="8">
    <source>
        <dbReference type="Proteomes" id="UP000183788"/>
    </source>
</evidence>
<keyword evidence="2 5" id="KW-0812">Transmembrane</keyword>
<name>A0A1K1RN54_9BACT</name>
<evidence type="ECO:0000259" key="6">
    <source>
        <dbReference type="Pfam" id="PF07291"/>
    </source>
</evidence>
<feature type="transmembrane region" description="Helical" evidence="5">
    <location>
        <begin position="28"/>
        <end position="45"/>
    </location>
</feature>